<keyword evidence="4" id="KW-1185">Reference proteome</keyword>
<keyword evidence="2" id="KW-0732">Signal</keyword>
<evidence type="ECO:0008006" key="5">
    <source>
        <dbReference type="Google" id="ProtNLM"/>
    </source>
</evidence>
<feature type="chain" id="PRO_5016404736" description="Tol-pal system protein YbgF" evidence="2">
    <location>
        <begin position="22"/>
        <end position="98"/>
    </location>
</feature>
<feature type="compositionally biased region" description="Polar residues" evidence="1">
    <location>
        <begin position="30"/>
        <end position="48"/>
    </location>
</feature>
<organism evidence="3 4">
    <name type="scientific">Dyella jiangningensis</name>
    <dbReference type="NCBI Taxonomy" id="1379159"/>
    <lineage>
        <taxon>Bacteria</taxon>
        <taxon>Pseudomonadati</taxon>
        <taxon>Pseudomonadota</taxon>
        <taxon>Gammaproteobacteria</taxon>
        <taxon>Lysobacterales</taxon>
        <taxon>Rhodanobacteraceae</taxon>
        <taxon>Dyella</taxon>
    </lineage>
</organism>
<feature type="compositionally biased region" description="Basic and acidic residues" evidence="1">
    <location>
        <begin position="49"/>
        <end position="73"/>
    </location>
</feature>
<gene>
    <name evidence="3" type="ORF">CA260_07970</name>
</gene>
<comment type="caution">
    <text evidence="3">The sequence shown here is derived from an EMBL/GenBank/DDBJ whole genome shotgun (WGS) entry which is preliminary data.</text>
</comment>
<feature type="signal peptide" evidence="2">
    <location>
        <begin position="1"/>
        <end position="21"/>
    </location>
</feature>
<accession>A0A328PBV7</accession>
<dbReference type="RefSeq" id="WP_111982213.1">
    <property type="nucleotide sequence ID" value="NZ_NFZS01000001.1"/>
</dbReference>
<evidence type="ECO:0000256" key="2">
    <source>
        <dbReference type="SAM" id="SignalP"/>
    </source>
</evidence>
<feature type="region of interest" description="Disordered" evidence="1">
    <location>
        <begin position="30"/>
        <end position="75"/>
    </location>
</feature>
<dbReference type="OrthoDB" id="5957426at2"/>
<evidence type="ECO:0000256" key="1">
    <source>
        <dbReference type="SAM" id="MobiDB-lite"/>
    </source>
</evidence>
<dbReference type="EMBL" id="NFZS01000001">
    <property type="protein sequence ID" value="RAO77785.1"/>
    <property type="molecule type" value="Genomic_DNA"/>
</dbReference>
<sequence>MNVVLSRLVWCGLVLAVPAWAAQKTAASESQAPAQQKQLEQAISTQQGEVKRLQGDVQKEESRTHQADEKLKQQDQQIADLQRQLKALQTTQQGTGHP</sequence>
<protein>
    <recommendedName>
        <fullName evidence="5">Tol-pal system protein YbgF</fullName>
    </recommendedName>
</protein>
<evidence type="ECO:0000313" key="3">
    <source>
        <dbReference type="EMBL" id="RAO77785.1"/>
    </source>
</evidence>
<evidence type="ECO:0000313" key="4">
    <source>
        <dbReference type="Proteomes" id="UP000248926"/>
    </source>
</evidence>
<dbReference type="Proteomes" id="UP000248926">
    <property type="component" value="Unassembled WGS sequence"/>
</dbReference>
<reference evidence="3 4" key="1">
    <citation type="journal article" date="2018" name="Genet. Mol. Biol.">
        <title>The genome sequence of Dyella jiangningensis FCAV SCS01 from a lignocellulose-decomposing microbial consortium metagenome reveals potential for biotechnological applications.</title>
        <authorList>
            <person name="Desiderato J.G."/>
            <person name="Alvarenga D.O."/>
            <person name="Constancio M.T.L."/>
            <person name="Alves L.M.C."/>
            <person name="Varani A.M."/>
        </authorList>
    </citation>
    <scope>NUCLEOTIDE SEQUENCE [LARGE SCALE GENOMIC DNA]</scope>
    <source>
        <strain evidence="3 4">FCAV SCS01</strain>
    </source>
</reference>
<proteinExistence type="predicted"/>
<dbReference type="AlphaFoldDB" id="A0A328PBV7"/>
<name>A0A328PBV7_9GAMM</name>